<dbReference type="PROSITE" id="PS00216">
    <property type="entry name" value="SUGAR_TRANSPORT_1"/>
    <property type="match status" value="1"/>
</dbReference>
<accession>Q2GQ33</accession>
<feature type="transmembrane region" description="Helical" evidence="6">
    <location>
        <begin position="487"/>
        <end position="510"/>
    </location>
</feature>
<dbReference type="HOGENOM" id="CLU_008455_1_3_1"/>
<feature type="transmembrane region" description="Helical" evidence="6">
    <location>
        <begin position="207"/>
        <end position="225"/>
    </location>
</feature>
<keyword evidence="2 6" id="KW-0812">Transmembrane</keyword>
<evidence type="ECO:0000259" key="7">
    <source>
        <dbReference type="PROSITE" id="PS50850"/>
    </source>
</evidence>
<dbReference type="VEuPathDB" id="FungiDB:CHGG_09921"/>
<dbReference type="GO" id="GO:0042908">
    <property type="term" value="P:xenobiotic transport"/>
    <property type="evidence" value="ECO:0007669"/>
    <property type="project" value="UniProtKB-ARBA"/>
</dbReference>
<feature type="transmembrane region" description="Helical" evidence="6">
    <location>
        <begin position="419"/>
        <end position="441"/>
    </location>
</feature>
<sequence length="522" mass="56199">MNQRKEAQKEDEKQVVAVVEGTATLPSASDEEKGTETQLQNIDLSEQPDPGLASPLQCPPVTWDGPDDPANPVNMRPALKWIISIFVSLGGFVTLMSGSMIAPALPALGLDLGMTASEAESALSIFILAFAVGPLLLAPFAEVYGRKPVWIVSGFIYSGWSVVSGFSHNKPTLVASRFLAGIGGSVDFVIALPITSDIWPPEQRGQSFALVNAVPLLGPALGPLLGGAIADTIGWRWIFWVAAIFCSALMLLALVLLPETSHAKILGDKAARLTAQTGRPHYTQFNKATHTTTLPRQLLVSIARPARMLATQPILQLVSVFMAFNFGVLYYLLATFAILHADVYHESVAQTGLHYIAIAIGNLSANFLGAYAMDRLWGVLKRRANGATAPEYRIPLTFPGAIFIPTGLLWYGWSANARLHWIMTDVGAAIVGFGLLLHTSAMSAYVLDSFPDYTASAMGASQVLRMVCGFVFPIFAPPMQQRLGWGWSNTVLALIAVVFGVVGPLVQWNFGARIRAMGKPLR</sequence>
<evidence type="ECO:0000256" key="3">
    <source>
        <dbReference type="ARBA" id="ARBA00022989"/>
    </source>
</evidence>
<feature type="transmembrane region" description="Helical" evidence="6">
    <location>
        <begin position="148"/>
        <end position="168"/>
    </location>
</feature>
<proteinExistence type="predicted"/>
<dbReference type="RefSeq" id="XP_001227848.1">
    <property type="nucleotide sequence ID" value="XM_001227847.1"/>
</dbReference>
<feature type="transmembrane region" description="Helical" evidence="6">
    <location>
        <begin position="237"/>
        <end position="257"/>
    </location>
</feature>
<dbReference type="PROSITE" id="PS50850">
    <property type="entry name" value="MFS"/>
    <property type="match status" value="1"/>
</dbReference>
<dbReference type="Proteomes" id="UP000001056">
    <property type="component" value="Unassembled WGS sequence"/>
</dbReference>
<evidence type="ECO:0000313" key="8">
    <source>
        <dbReference type="EMBL" id="EAQ83517.1"/>
    </source>
</evidence>
<feature type="compositionally biased region" description="Basic and acidic residues" evidence="5">
    <location>
        <begin position="1"/>
        <end position="14"/>
    </location>
</feature>
<gene>
    <name evidence="8" type="ORF">CHGG_09921</name>
</gene>
<dbReference type="InterPro" id="IPR036259">
    <property type="entry name" value="MFS_trans_sf"/>
</dbReference>
<dbReference type="AlphaFoldDB" id="Q2GQ33"/>
<feature type="region of interest" description="Disordered" evidence="5">
    <location>
        <begin position="1"/>
        <end position="55"/>
    </location>
</feature>
<evidence type="ECO:0000256" key="5">
    <source>
        <dbReference type="SAM" id="MobiDB-lite"/>
    </source>
</evidence>
<feature type="transmembrane region" description="Helical" evidence="6">
    <location>
        <begin position="314"/>
        <end position="333"/>
    </location>
</feature>
<name>Q2GQ33_CHAGB</name>
<dbReference type="GO" id="GO:0022857">
    <property type="term" value="F:transmembrane transporter activity"/>
    <property type="evidence" value="ECO:0007669"/>
    <property type="project" value="InterPro"/>
</dbReference>
<keyword evidence="3 6" id="KW-1133">Transmembrane helix</keyword>
<dbReference type="InterPro" id="IPR020846">
    <property type="entry name" value="MFS_dom"/>
</dbReference>
<evidence type="ECO:0000256" key="4">
    <source>
        <dbReference type="ARBA" id="ARBA00023136"/>
    </source>
</evidence>
<dbReference type="PANTHER" id="PTHR23502">
    <property type="entry name" value="MAJOR FACILITATOR SUPERFAMILY"/>
    <property type="match status" value="1"/>
</dbReference>
<evidence type="ECO:0000313" key="9">
    <source>
        <dbReference type="Proteomes" id="UP000001056"/>
    </source>
</evidence>
<protein>
    <recommendedName>
        <fullName evidence="7">Major facilitator superfamily (MFS) profile domain-containing protein</fullName>
    </recommendedName>
</protein>
<organism evidence="8 9">
    <name type="scientific">Chaetomium globosum (strain ATCC 6205 / CBS 148.51 / DSM 1962 / NBRC 6347 / NRRL 1970)</name>
    <name type="common">Soil fungus</name>
    <dbReference type="NCBI Taxonomy" id="306901"/>
    <lineage>
        <taxon>Eukaryota</taxon>
        <taxon>Fungi</taxon>
        <taxon>Dikarya</taxon>
        <taxon>Ascomycota</taxon>
        <taxon>Pezizomycotina</taxon>
        <taxon>Sordariomycetes</taxon>
        <taxon>Sordariomycetidae</taxon>
        <taxon>Sordariales</taxon>
        <taxon>Chaetomiaceae</taxon>
        <taxon>Chaetomium</taxon>
    </lineage>
</organism>
<keyword evidence="4 6" id="KW-0472">Membrane</keyword>
<dbReference type="Gene3D" id="1.20.1250.20">
    <property type="entry name" value="MFS general substrate transporter like domains"/>
    <property type="match status" value="1"/>
</dbReference>
<dbReference type="EMBL" id="CH408035">
    <property type="protein sequence ID" value="EAQ83517.1"/>
    <property type="molecule type" value="Genomic_DNA"/>
</dbReference>
<dbReference type="InParanoid" id="Q2GQ33"/>
<dbReference type="GeneID" id="4396472"/>
<feature type="transmembrane region" description="Helical" evidence="6">
    <location>
        <begin position="174"/>
        <end position="195"/>
    </location>
</feature>
<comment type="subcellular location">
    <subcellularLocation>
        <location evidence="1">Membrane</location>
        <topology evidence="1">Multi-pass membrane protein</topology>
    </subcellularLocation>
</comment>
<dbReference type="OrthoDB" id="6770063at2759"/>
<feature type="domain" description="Major facilitator superfamily (MFS) profile" evidence="7">
    <location>
        <begin position="83"/>
        <end position="515"/>
    </location>
</feature>
<feature type="transmembrane region" description="Helical" evidence="6">
    <location>
        <begin position="453"/>
        <end position="475"/>
    </location>
</feature>
<feature type="transmembrane region" description="Helical" evidence="6">
    <location>
        <begin position="122"/>
        <end position="141"/>
    </location>
</feature>
<keyword evidence="9" id="KW-1185">Reference proteome</keyword>
<evidence type="ECO:0000256" key="2">
    <source>
        <dbReference type="ARBA" id="ARBA00022692"/>
    </source>
</evidence>
<feature type="transmembrane region" description="Helical" evidence="6">
    <location>
        <begin position="394"/>
        <end position="413"/>
    </location>
</feature>
<reference evidence="9" key="1">
    <citation type="journal article" date="2015" name="Genome Announc.">
        <title>Draft genome sequence of the cellulolytic fungus Chaetomium globosum.</title>
        <authorList>
            <person name="Cuomo C.A."/>
            <person name="Untereiner W.A."/>
            <person name="Ma L.-J."/>
            <person name="Grabherr M."/>
            <person name="Birren B.W."/>
        </authorList>
    </citation>
    <scope>NUCLEOTIDE SEQUENCE [LARGE SCALE GENOMIC DNA]</scope>
    <source>
        <strain evidence="9">ATCC 6205 / CBS 148.51 / DSM 1962 / NBRC 6347 / NRRL 1970</strain>
    </source>
</reference>
<dbReference type="GO" id="GO:0140115">
    <property type="term" value="P:export across plasma membrane"/>
    <property type="evidence" value="ECO:0007669"/>
    <property type="project" value="UniProtKB-ARBA"/>
</dbReference>
<dbReference type="SUPFAM" id="SSF103473">
    <property type="entry name" value="MFS general substrate transporter"/>
    <property type="match status" value="1"/>
</dbReference>
<evidence type="ECO:0000256" key="1">
    <source>
        <dbReference type="ARBA" id="ARBA00004141"/>
    </source>
</evidence>
<evidence type="ECO:0000256" key="6">
    <source>
        <dbReference type="SAM" id="Phobius"/>
    </source>
</evidence>
<dbReference type="InterPro" id="IPR005829">
    <property type="entry name" value="Sugar_transporter_CS"/>
</dbReference>
<dbReference type="InterPro" id="IPR011701">
    <property type="entry name" value="MFS"/>
</dbReference>
<dbReference type="PANTHER" id="PTHR23502:SF60">
    <property type="entry name" value="MAJOR FACILITATOR SUPERFAMILY (MFS) PROFILE DOMAIN-CONTAINING PROTEIN-RELATED"/>
    <property type="match status" value="1"/>
</dbReference>
<feature type="transmembrane region" description="Helical" evidence="6">
    <location>
        <begin position="353"/>
        <end position="373"/>
    </location>
</feature>
<dbReference type="OMA" id="FPECYEQ"/>
<dbReference type="GO" id="GO:0016020">
    <property type="term" value="C:membrane"/>
    <property type="evidence" value="ECO:0007669"/>
    <property type="project" value="UniProtKB-SubCell"/>
</dbReference>
<feature type="transmembrane region" description="Helical" evidence="6">
    <location>
        <begin position="81"/>
        <end position="102"/>
    </location>
</feature>
<dbReference type="eggNOG" id="KOG0255">
    <property type="taxonomic scope" value="Eukaryota"/>
</dbReference>
<dbReference type="Pfam" id="PF07690">
    <property type="entry name" value="MFS_1"/>
    <property type="match status" value="1"/>
</dbReference>